<evidence type="ECO:0008006" key="3">
    <source>
        <dbReference type="Google" id="ProtNLM"/>
    </source>
</evidence>
<dbReference type="InterPro" id="IPR024994">
    <property type="entry name" value="DUF3896"/>
</dbReference>
<proteinExistence type="predicted"/>
<dbReference type="PATRIC" id="fig|285983.3.peg.236"/>
<organism evidence="1 2">
    <name type="scientific">Mesobacillus subterraneus</name>
    <dbReference type="NCBI Taxonomy" id="285983"/>
    <lineage>
        <taxon>Bacteria</taxon>
        <taxon>Bacillati</taxon>
        <taxon>Bacillota</taxon>
        <taxon>Bacilli</taxon>
        <taxon>Bacillales</taxon>
        <taxon>Bacillaceae</taxon>
        <taxon>Mesobacillus</taxon>
    </lineage>
</organism>
<keyword evidence="2" id="KW-1185">Reference proteome</keyword>
<gene>
    <name evidence="1" type="ORF">UB32_08600</name>
</gene>
<reference evidence="1 2" key="1">
    <citation type="submission" date="2015-01" db="EMBL/GenBank/DDBJ databases">
        <title>Draft genome sequences of the supercritical CO2 tolerant bacteria Bacillus subterraneus MITOT1 and Bacillus cereus MIT0214.</title>
        <authorList>
            <person name="Peet K.C."/>
            <person name="Thompson J.R."/>
        </authorList>
    </citation>
    <scope>NUCLEOTIDE SEQUENCE [LARGE SCALE GENOMIC DNA]</scope>
    <source>
        <strain evidence="1 2">MITOT1</strain>
    </source>
</reference>
<name>A0A0D6ZAT1_9BACI</name>
<evidence type="ECO:0000313" key="1">
    <source>
        <dbReference type="EMBL" id="KIY22445.1"/>
    </source>
</evidence>
<dbReference type="Proteomes" id="UP000032512">
    <property type="component" value="Unassembled WGS sequence"/>
</dbReference>
<evidence type="ECO:0000313" key="2">
    <source>
        <dbReference type="Proteomes" id="UP000032512"/>
    </source>
</evidence>
<dbReference type="RefSeq" id="WP_044392901.1">
    <property type="nucleotide sequence ID" value="NZ_JXIQ01000070.1"/>
</dbReference>
<dbReference type="Pfam" id="PF13035">
    <property type="entry name" value="DUF3896"/>
    <property type="match status" value="1"/>
</dbReference>
<accession>A0A0D6ZAT1</accession>
<protein>
    <recommendedName>
        <fullName evidence="3">DUF3896 domain-containing protein</fullName>
    </recommendedName>
</protein>
<dbReference type="EMBL" id="JXIQ01000070">
    <property type="protein sequence ID" value="KIY22445.1"/>
    <property type="molecule type" value="Genomic_DNA"/>
</dbReference>
<comment type="caution">
    <text evidence="1">The sequence shown here is derived from an EMBL/GenBank/DDBJ whole genome shotgun (WGS) entry which is preliminary data.</text>
</comment>
<sequence>MDYLEVKSHLEKWQMQLANKMQHPDLSIDEKNELQRTIANYDYIIELTCMNHFERGSAIH</sequence>
<dbReference type="AlphaFoldDB" id="A0A0D6ZAT1"/>
<dbReference type="OrthoDB" id="2937969at2"/>